<protein>
    <submittedName>
        <fullName evidence="1">Uncharacterized protein</fullName>
    </submittedName>
</protein>
<reference evidence="1" key="1">
    <citation type="submission" date="2016-12" db="EMBL/GenBank/DDBJ databases">
        <authorList>
            <person name="Moulin L."/>
        </authorList>
    </citation>
    <scope>NUCLEOTIDE SEQUENCE [LARGE SCALE GENOMIC DNA]</scope>
    <source>
        <strain evidence="1">STM 7183</strain>
    </source>
</reference>
<proteinExistence type="predicted"/>
<sequence>MPTQEMVEALLACCDARSVSRFNLRDADAYADRICGVLNDADEFHANDTNLTDNRSQITVRANLRTARAFIR</sequence>
<organism evidence="1 2">
    <name type="scientific">Paraburkholderia piptadeniae</name>
    <dbReference type="NCBI Taxonomy" id="1701573"/>
    <lineage>
        <taxon>Bacteria</taxon>
        <taxon>Pseudomonadati</taxon>
        <taxon>Pseudomonadota</taxon>
        <taxon>Betaproteobacteria</taxon>
        <taxon>Burkholderiales</taxon>
        <taxon>Burkholderiaceae</taxon>
        <taxon>Paraburkholderia</taxon>
    </lineage>
</organism>
<dbReference type="Proteomes" id="UP000195569">
    <property type="component" value="Unassembled WGS sequence"/>
</dbReference>
<comment type="caution">
    <text evidence="1">The sequence shown here is derived from an EMBL/GenBank/DDBJ whole genome shotgun (WGS) entry which is preliminary data.</text>
</comment>
<evidence type="ECO:0000313" key="1">
    <source>
        <dbReference type="EMBL" id="SIT48262.1"/>
    </source>
</evidence>
<evidence type="ECO:0000313" key="2">
    <source>
        <dbReference type="Proteomes" id="UP000195569"/>
    </source>
</evidence>
<gene>
    <name evidence="1" type="ORF">BN2476_630081</name>
</gene>
<keyword evidence="2" id="KW-1185">Reference proteome</keyword>
<dbReference type="AlphaFoldDB" id="A0A1N7SLR0"/>
<accession>A0A1N7SLR0</accession>
<name>A0A1N7SLR0_9BURK</name>
<dbReference type="EMBL" id="CYGY02000063">
    <property type="protein sequence ID" value="SIT48262.1"/>
    <property type="molecule type" value="Genomic_DNA"/>
</dbReference>